<evidence type="ECO:0000313" key="2">
    <source>
        <dbReference type="EMBL" id="PQO38106.1"/>
    </source>
</evidence>
<evidence type="ECO:0008006" key="4">
    <source>
        <dbReference type="Google" id="ProtNLM"/>
    </source>
</evidence>
<dbReference type="SUPFAM" id="SSF51182">
    <property type="entry name" value="RmlC-like cupins"/>
    <property type="match status" value="1"/>
</dbReference>
<protein>
    <recommendedName>
        <fullName evidence="4">Cupin 2 conserved barrel domain-containing protein</fullName>
    </recommendedName>
</protein>
<dbReference type="AlphaFoldDB" id="A0A2S8G0Z5"/>
<dbReference type="OrthoDB" id="8265259at2"/>
<dbReference type="Proteomes" id="UP000239388">
    <property type="component" value="Unassembled WGS sequence"/>
</dbReference>
<sequence>MSTSSSKFDVKDLPGIDQATPVVALPGDTKLTASPVANYSRLSAGDHTSTHVSSGEVLLFCVAGEVDVTVNGQHHLMQPNQMLCLGTGLPYRIDALAESALLTTVLFAERSTGAKAESQIDRNSEVDEALEETFPASDPPSYNTTSIG</sequence>
<gene>
    <name evidence="2" type="ORF">C5Y98_08465</name>
</gene>
<feature type="region of interest" description="Disordered" evidence="1">
    <location>
        <begin position="113"/>
        <end position="148"/>
    </location>
</feature>
<accession>A0A2S8G0Z5</accession>
<dbReference type="RefSeq" id="WP_105353258.1">
    <property type="nucleotide sequence ID" value="NZ_PUIB01000011.1"/>
</dbReference>
<reference evidence="2 3" key="1">
    <citation type="submission" date="2018-02" db="EMBL/GenBank/DDBJ databases">
        <title>Comparative genomes isolates from brazilian mangrove.</title>
        <authorList>
            <person name="Araujo J.E."/>
            <person name="Taketani R.G."/>
            <person name="Silva M.C.P."/>
            <person name="Loureco M.V."/>
            <person name="Andreote F.D."/>
        </authorList>
    </citation>
    <scope>NUCLEOTIDE SEQUENCE [LARGE SCALE GENOMIC DNA]</scope>
    <source>
        <strain evidence="2 3">NAP PRIS-MGV</strain>
    </source>
</reference>
<evidence type="ECO:0000313" key="3">
    <source>
        <dbReference type="Proteomes" id="UP000239388"/>
    </source>
</evidence>
<dbReference type="InterPro" id="IPR011051">
    <property type="entry name" value="RmlC_Cupin_sf"/>
</dbReference>
<dbReference type="InterPro" id="IPR014710">
    <property type="entry name" value="RmlC-like_jellyroll"/>
</dbReference>
<proteinExistence type="predicted"/>
<comment type="caution">
    <text evidence="2">The sequence shown here is derived from an EMBL/GenBank/DDBJ whole genome shotgun (WGS) entry which is preliminary data.</text>
</comment>
<dbReference type="EMBL" id="PUIB01000011">
    <property type="protein sequence ID" value="PQO38106.1"/>
    <property type="molecule type" value="Genomic_DNA"/>
</dbReference>
<organism evidence="2 3">
    <name type="scientific">Blastopirellula marina</name>
    <dbReference type="NCBI Taxonomy" id="124"/>
    <lineage>
        <taxon>Bacteria</taxon>
        <taxon>Pseudomonadati</taxon>
        <taxon>Planctomycetota</taxon>
        <taxon>Planctomycetia</taxon>
        <taxon>Pirellulales</taxon>
        <taxon>Pirellulaceae</taxon>
        <taxon>Blastopirellula</taxon>
    </lineage>
</organism>
<name>A0A2S8G0Z5_9BACT</name>
<dbReference type="Gene3D" id="2.60.120.10">
    <property type="entry name" value="Jelly Rolls"/>
    <property type="match status" value="1"/>
</dbReference>
<evidence type="ECO:0000256" key="1">
    <source>
        <dbReference type="SAM" id="MobiDB-lite"/>
    </source>
</evidence>